<keyword evidence="1" id="KW-0812">Transmembrane</keyword>
<keyword evidence="3" id="KW-1185">Reference proteome</keyword>
<dbReference type="Proteomes" id="UP000270924">
    <property type="component" value="Unassembled WGS sequence"/>
</dbReference>
<protein>
    <submittedName>
        <fullName evidence="2">Uncharacterized protein</fullName>
    </submittedName>
</protein>
<sequence>MEKTKDFESFESNKIGIGLNSSNSFDQFNFTSLPDASVQQSRIDAQFEYSATPAFIMMLSLSVATFIAAFFQLGKYLASDKFFRIDAQFEYSATPAFIMMLSLSVATFIAAFFQV</sequence>
<evidence type="ECO:0000256" key="1">
    <source>
        <dbReference type="SAM" id="Phobius"/>
    </source>
</evidence>
<keyword evidence="1" id="KW-1133">Transmembrane helix</keyword>
<feature type="transmembrane region" description="Helical" evidence="1">
    <location>
        <begin position="93"/>
        <end position="113"/>
    </location>
</feature>
<feature type="transmembrane region" description="Helical" evidence="1">
    <location>
        <begin position="51"/>
        <end position="73"/>
    </location>
</feature>
<dbReference type="InParanoid" id="A0A3P7EMG1"/>
<evidence type="ECO:0000313" key="2">
    <source>
        <dbReference type="EMBL" id="VDM17597.1"/>
    </source>
</evidence>
<accession>A0A3P7EMG1</accession>
<reference evidence="2 3" key="1">
    <citation type="submission" date="2018-11" db="EMBL/GenBank/DDBJ databases">
        <authorList>
            <consortium name="Pathogen Informatics"/>
        </authorList>
    </citation>
    <scope>NUCLEOTIDE SEQUENCE [LARGE SCALE GENOMIC DNA]</scope>
</reference>
<gene>
    <name evidence="2" type="ORF">WBA_LOCUS9795</name>
</gene>
<dbReference type="EMBL" id="UYWW01010261">
    <property type="protein sequence ID" value="VDM17597.1"/>
    <property type="molecule type" value="Genomic_DNA"/>
</dbReference>
<evidence type="ECO:0000313" key="3">
    <source>
        <dbReference type="Proteomes" id="UP000270924"/>
    </source>
</evidence>
<dbReference type="OrthoDB" id="6500128at2759"/>
<proteinExistence type="predicted"/>
<name>A0A3P7EMG1_WUCBA</name>
<organism evidence="2 3">
    <name type="scientific">Wuchereria bancrofti</name>
    <dbReference type="NCBI Taxonomy" id="6293"/>
    <lineage>
        <taxon>Eukaryota</taxon>
        <taxon>Metazoa</taxon>
        <taxon>Ecdysozoa</taxon>
        <taxon>Nematoda</taxon>
        <taxon>Chromadorea</taxon>
        <taxon>Rhabditida</taxon>
        <taxon>Spirurina</taxon>
        <taxon>Spiruromorpha</taxon>
        <taxon>Filarioidea</taxon>
        <taxon>Onchocercidae</taxon>
        <taxon>Wuchereria</taxon>
    </lineage>
</organism>
<keyword evidence="1" id="KW-0472">Membrane</keyword>
<dbReference type="AlphaFoldDB" id="A0A3P7EMG1"/>